<dbReference type="EMBL" id="JAACXV010014160">
    <property type="protein sequence ID" value="KAF7269895.1"/>
    <property type="molecule type" value="Genomic_DNA"/>
</dbReference>
<evidence type="ECO:0000259" key="2">
    <source>
        <dbReference type="Pfam" id="PF14923"/>
    </source>
</evidence>
<dbReference type="PANTHER" id="PTHR21436:SF2">
    <property type="entry name" value="COILED-COIL DOMAIN-CONTAINING PROTEIN 142"/>
    <property type="match status" value="1"/>
</dbReference>
<dbReference type="InterPro" id="IPR026700">
    <property type="entry name" value="CCDC142"/>
</dbReference>
<dbReference type="OrthoDB" id="6579237at2759"/>
<organism evidence="3 4">
    <name type="scientific">Rhynchophorus ferrugineus</name>
    <name type="common">Red palm weevil</name>
    <name type="synonym">Curculio ferrugineus</name>
    <dbReference type="NCBI Taxonomy" id="354439"/>
    <lineage>
        <taxon>Eukaryota</taxon>
        <taxon>Metazoa</taxon>
        <taxon>Ecdysozoa</taxon>
        <taxon>Arthropoda</taxon>
        <taxon>Hexapoda</taxon>
        <taxon>Insecta</taxon>
        <taxon>Pterygota</taxon>
        <taxon>Neoptera</taxon>
        <taxon>Endopterygota</taxon>
        <taxon>Coleoptera</taxon>
        <taxon>Polyphaga</taxon>
        <taxon>Cucujiformia</taxon>
        <taxon>Curculionidae</taxon>
        <taxon>Dryophthorinae</taxon>
        <taxon>Rhynchophorus</taxon>
    </lineage>
</organism>
<evidence type="ECO:0000256" key="1">
    <source>
        <dbReference type="SAM" id="MobiDB-lite"/>
    </source>
</evidence>
<name>A0A834M802_RHYFE</name>
<accession>A0A834M802</accession>
<feature type="domain" description="Coiled-coil protein 142 C-terminal" evidence="2">
    <location>
        <begin position="324"/>
        <end position="698"/>
    </location>
</feature>
<keyword evidence="4" id="KW-1185">Reference proteome</keyword>
<gene>
    <name evidence="3" type="ORF">GWI33_017100</name>
</gene>
<protein>
    <recommendedName>
        <fullName evidence="2">Coiled-coil protein 142 C-terminal domain-containing protein</fullName>
    </recommendedName>
</protein>
<evidence type="ECO:0000313" key="3">
    <source>
        <dbReference type="EMBL" id="KAF7269895.1"/>
    </source>
</evidence>
<dbReference type="Proteomes" id="UP000625711">
    <property type="component" value="Unassembled WGS sequence"/>
</dbReference>
<feature type="region of interest" description="Disordered" evidence="1">
    <location>
        <begin position="691"/>
        <end position="716"/>
    </location>
</feature>
<comment type="caution">
    <text evidence="3">The sequence shown here is derived from an EMBL/GenBank/DDBJ whole genome shotgun (WGS) entry which is preliminary data.</text>
</comment>
<proteinExistence type="predicted"/>
<dbReference type="Pfam" id="PF14923">
    <property type="entry name" value="CCDC142"/>
    <property type="match status" value="1"/>
</dbReference>
<reference evidence="3" key="1">
    <citation type="submission" date="2020-08" db="EMBL/GenBank/DDBJ databases">
        <title>Genome sequencing and assembly of the red palm weevil Rhynchophorus ferrugineus.</title>
        <authorList>
            <person name="Dias G.B."/>
            <person name="Bergman C.M."/>
            <person name="Manee M."/>
        </authorList>
    </citation>
    <scope>NUCLEOTIDE SEQUENCE</scope>
    <source>
        <strain evidence="3">AA-2017</strain>
        <tissue evidence="3">Whole larva</tissue>
    </source>
</reference>
<dbReference type="PANTHER" id="PTHR21436">
    <property type="entry name" value="COILED-COIL DOMAIN-CONTAINING PROTEIN 142"/>
    <property type="match status" value="1"/>
</dbReference>
<evidence type="ECO:0000313" key="4">
    <source>
        <dbReference type="Proteomes" id="UP000625711"/>
    </source>
</evidence>
<dbReference type="AlphaFoldDB" id="A0A834M802"/>
<sequence>MSSNLHSLAKWLPTTLSDHEDVFLSCRMLKKECLVLIKRIGKISLTVSDIERNNDTDLPVEDMGSICSSMEDIVDKFDNCFQSLKSSNTASSCMYKMVRMFKRTLWKTKLQLCYILQEFINDIACLFIFYGDYLMRITLRLSVSYNSLLSLTSKYHLSKNINSVCNNTCPHLLFPLRKFSVTRLLQILAANRAEYCCHKLIDCLLDTYKMHDNSEEENSSDNSSFEIYIALTKHLSPPLVDSGISKPDLEQNSVNLDDSIGSFVNLEGLISSEQANVLNILNLTQQVAPAMLGKEGVRKNKNGGEYKLSGKIIEKVLEYYEHILWAEVGNYLEHVILWWACSPLSARSPRSSQHLREWINHFVPTADIPLVILSALTSLADALGVHVTSTLWDYCFRKALVASKITGHPETGQLFCNVLQELVSLCNLCEVTPNWTLGAPLDELPLVEQIPVLHRLDHSIHTTRLWTINECRKIANNWNVEAFFAISHTDVVNCLAQLSNLRLTDHTVEIEKGGLAVHVEVCTLMRAKLVSEVNENIHKLKESPSECLSCLASICKITNLANLKMIYPDKPFWKRNGVDVPTMASSYVAKYLEKTLTPVLKAIDNDIICNMILTLICESWLDHIYNNKIKFSQWGACQLLCDFAYVTLWIQQCPYISDQMRKRLLRNEVLRRCEGVGRLLLRCPGEKLKMTDKKSKNNAASENNDEEEDAKHQQMPAEMYVPNQEQWLELRAMKSQKYPY</sequence>
<dbReference type="InterPro" id="IPR055350">
    <property type="entry name" value="CCDC142_C"/>
</dbReference>